<comment type="caution">
    <text evidence="2">The sequence shown here is derived from an EMBL/GenBank/DDBJ whole genome shotgun (WGS) entry which is preliminary data.</text>
</comment>
<dbReference type="Pfam" id="PF24963">
    <property type="entry name" value="DUF7768"/>
    <property type="match status" value="1"/>
</dbReference>
<reference evidence="2 3" key="1">
    <citation type="journal article" date="2016" name="Nat. Commun.">
        <title>Thousands of microbial genomes shed light on interconnected biogeochemical processes in an aquifer system.</title>
        <authorList>
            <person name="Anantharaman K."/>
            <person name="Brown C.T."/>
            <person name="Hug L.A."/>
            <person name="Sharon I."/>
            <person name="Castelle C.J."/>
            <person name="Probst A.J."/>
            <person name="Thomas B.C."/>
            <person name="Singh A."/>
            <person name="Wilkins M.J."/>
            <person name="Karaoz U."/>
            <person name="Brodie E.L."/>
            <person name="Williams K.H."/>
            <person name="Hubbard S.S."/>
            <person name="Banfield J.F."/>
        </authorList>
    </citation>
    <scope>NUCLEOTIDE SEQUENCE [LARGE SCALE GENOMIC DNA]</scope>
</reference>
<sequence>MTKVFIASRIGAKTKKQFEKNLNRMKAFARFALLQGYEPEATGIYYCQFMNDFDQKEREWGIERGQERLKECKEIWVLEDGMAFSEGVTRDRKIARENDLLERVWNVDTVENYLKGNDPYGYELWLKSK</sequence>
<dbReference type="EMBL" id="MFHD01000002">
    <property type="protein sequence ID" value="OGF63488.1"/>
    <property type="molecule type" value="Genomic_DNA"/>
</dbReference>
<evidence type="ECO:0000313" key="3">
    <source>
        <dbReference type="Proteomes" id="UP000179251"/>
    </source>
</evidence>
<dbReference type="STRING" id="1798325.A2834_01420"/>
<feature type="domain" description="DUF7768" evidence="1">
    <location>
        <begin position="3"/>
        <end position="99"/>
    </location>
</feature>
<dbReference type="Proteomes" id="UP000179251">
    <property type="component" value="Unassembled WGS sequence"/>
</dbReference>
<organism evidence="2 3">
    <name type="scientific">Candidatus Giovannonibacteria bacterium RIFCSPHIGHO2_01_FULL_45_23</name>
    <dbReference type="NCBI Taxonomy" id="1798325"/>
    <lineage>
        <taxon>Bacteria</taxon>
        <taxon>Candidatus Giovannoniibacteriota</taxon>
    </lineage>
</organism>
<gene>
    <name evidence="2" type="ORF">A2834_01420</name>
</gene>
<accession>A0A1F5VJT6</accession>
<dbReference type="Gene3D" id="3.40.50.10400">
    <property type="entry name" value="Hypothetical protein PA1492"/>
    <property type="match status" value="1"/>
</dbReference>
<dbReference type="AlphaFoldDB" id="A0A1F5VJT6"/>
<proteinExistence type="predicted"/>
<protein>
    <recommendedName>
        <fullName evidence="1">DUF7768 domain-containing protein</fullName>
    </recommendedName>
</protein>
<evidence type="ECO:0000313" key="2">
    <source>
        <dbReference type="EMBL" id="OGF63488.1"/>
    </source>
</evidence>
<evidence type="ECO:0000259" key="1">
    <source>
        <dbReference type="Pfam" id="PF24963"/>
    </source>
</evidence>
<dbReference type="InterPro" id="IPR056670">
    <property type="entry name" value="DUF7768"/>
</dbReference>
<name>A0A1F5VJT6_9BACT</name>